<dbReference type="GO" id="GO:0005524">
    <property type="term" value="F:ATP binding"/>
    <property type="evidence" value="ECO:0007669"/>
    <property type="project" value="UniProtKB-KW"/>
</dbReference>
<dbReference type="PANTHER" id="PTHR42781">
    <property type="entry name" value="SPERMIDINE/PUTRESCINE IMPORT ATP-BINDING PROTEIN POTA"/>
    <property type="match status" value="1"/>
</dbReference>
<evidence type="ECO:0000256" key="1">
    <source>
        <dbReference type="ARBA" id="ARBA00022448"/>
    </source>
</evidence>
<dbReference type="PROSITE" id="PS50893">
    <property type="entry name" value="ABC_TRANSPORTER_2"/>
    <property type="match status" value="1"/>
</dbReference>
<dbReference type="Gene3D" id="3.40.50.300">
    <property type="entry name" value="P-loop containing nucleotide triphosphate hydrolases"/>
    <property type="match status" value="1"/>
</dbReference>
<dbReference type="PROSITE" id="PS00211">
    <property type="entry name" value="ABC_TRANSPORTER_1"/>
    <property type="match status" value="1"/>
</dbReference>
<dbReference type="RefSeq" id="WP_187786420.1">
    <property type="nucleotide sequence ID" value="NZ_JACTVA010000050.1"/>
</dbReference>
<dbReference type="SUPFAM" id="SSF50331">
    <property type="entry name" value="MOP-like"/>
    <property type="match status" value="1"/>
</dbReference>
<evidence type="ECO:0000313" key="6">
    <source>
        <dbReference type="Proteomes" id="UP000626026"/>
    </source>
</evidence>
<dbReference type="SMART" id="SM00382">
    <property type="entry name" value="AAA"/>
    <property type="match status" value="1"/>
</dbReference>
<dbReference type="InterPro" id="IPR050093">
    <property type="entry name" value="ABC_SmlMolc_Importer"/>
</dbReference>
<dbReference type="InterPro" id="IPR013611">
    <property type="entry name" value="Transp-assoc_OB_typ2"/>
</dbReference>
<dbReference type="InterPro" id="IPR003593">
    <property type="entry name" value="AAA+_ATPase"/>
</dbReference>
<dbReference type="Pfam" id="PF08402">
    <property type="entry name" value="TOBE_2"/>
    <property type="match status" value="1"/>
</dbReference>
<dbReference type="InterPro" id="IPR027417">
    <property type="entry name" value="P-loop_NTPase"/>
</dbReference>
<feature type="domain" description="ABC transporter" evidence="4">
    <location>
        <begin position="28"/>
        <end position="259"/>
    </location>
</feature>
<dbReference type="SUPFAM" id="SSF52540">
    <property type="entry name" value="P-loop containing nucleoside triphosphate hydrolases"/>
    <property type="match status" value="1"/>
</dbReference>
<dbReference type="Proteomes" id="UP000626026">
    <property type="component" value="Unassembled WGS sequence"/>
</dbReference>
<keyword evidence="3 5" id="KW-0067">ATP-binding</keyword>
<dbReference type="Gene3D" id="2.40.50.100">
    <property type="match status" value="1"/>
</dbReference>
<keyword evidence="2" id="KW-0547">Nucleotide-binding</keyword>
<evidence type="ECO:0000256" key="2">
    <source>
        <dbReference type="ARBA" id="ARBA00022741"/>
    </source>
</evidence>
<organism evidence="5 6">
    <name type="scientific">Teichococcus aerophilus</name>
    <dbReference type="NCBI Taxonomy" id="1224513"/>
    <lineage>
        <taxon>Bacteria</taxon>
        <taxon>Pseudomonadati</taxon>
        <taxon>Pseudomonadota</taxon>
        <taxon>Alphaproteobacteria</taxon>
        <taxon>Acetobacterales</taxon>
        <taxon>Roseomonadaceae</taxon>
        <taxon>Roseomonas</taxon>
    </lineage>
</organism>
<accession>A0ABR7RRS3</accession>
<dbReference type="InterPro" id="IPR003439">
    <property type="entry name" value="ABC_transporter-like_ATP-bd"/>
</dbReference>
<keyword evidence="1" id="KW-0813">Transport</keyword>
<dbReference type="EMBL" id="JACTVA010000050">
    <property type="protein sequence ID" value="MBC9209282.1"/>
    <property type="molecule type" value="Genomic_DNA"/>
</dbReference>
<evidence type="ECO:0000259" key="4">
    <source>
        <dbReference type="PROSITE" id="PS50893"/>
    </source>
</evidence>
<keyword evidence="6" id="KW-1185">Reference proteome</keyword>
<proteinExistence type="predicted"/>
<gene>
    <name evidence="5" type="ORF">IBL26_20725</name>
</gene>
<sequence length="383" mass="41079">MAIARAPHAAGEAPRDAAPAAGLNSVHLTLEALEKRYGNLPPSVSALSLQLRQGELLGLLGPSGCGKTTTLRMISGLVPVTAGRILVAGRDVTALPPYRRDMGVVFQAYALFPHMTVAENVAFGLEMRKVSRTEAKERVMRALGMVRLEALADRKPRELSGGQQQRVALARALVIEPSILLLDEPLSNLDAKLRDEMRNEIRDIQQRLGITAVFVTHDQVEAMAICDRIGVMRAGRLEQIATPLEMYERPTTPFVADFVGRMNHLRGTRLEGGGVRVGEAVLATAGTSPAGEALLLMVRPHRIQMTPAATAQPEAAGRNVQPGTVRRVTFVGDALHYEVAMGAETMLVESSTVSGPQSFAVGDAVFLAWSPDDTLTFPAGTEA</sequence>
<protein>
    <submittedName>
        <fullName evidence="5">ABC transporter ATP-binding protein</fullName>
    </submittedName>
</protein>
<name>A0ABR7RRS3_9PROT</name>
<dbReference type="Pfam" id="PF00005">
    <property type="entry name" value="ABC_tran"/>
    <property type="match status" value="1"/>
</dbReference>
<dbReference type="PANTHER" id="PTHR42781:SF4">
    <property type="entry name" value="SPERMIDINE_PUTRESCINE IMPORT ATP-BINDING PROTEIN POTA"/>
    <property type="match status" value="1"/>
</dbReference>
<dbReference type="InterPro" id="IPR017871">
    <property type="entry name" value="ABC_transporter-like_CS"/>
</dbReference>
<evidence type="ECO:0000256" key="3">
    <source>
        <dbReference type="ARBA" id="ARBA00022840"/>
    </source>
</evidence>
<comment type="caution">
    <text evidence="5">The sequence shown here is derived from an EMBL/GenBank/DDBJ whole genome shotgun (WGS) entry which is preliminary data.</text>
</comment>
<evidence type="ECO:0000313" key="5">
    <source>
        <dbReference type="EMBL" id="MBC9209282.1"/>
    </source>
</evidence>
<dbReference type="InterPro" id="IPR008995">
    <property type="entry name" value="Mo/tungstate-bd_C_term_dom"/>
</dbReference>
<reference evidence="5 6" key="1">
    <citation type="journal article" date="2013" name="Int. J. Syst. Evol. Microbiol.">
        <title>Roseomonas aerophila sp. nov., isolated from air.</title>
        <authorList>
            <person name="Kim S.J."/>
            <person name="Weon H.Y."/>
            <person name="Ahn J.H."/>
            <person name="Hong S.B."/>
            <person name="Seok S.J."/>
            <person name="Whang K.S."/>
            <person name="Kwon S.W."/>
        </authorList>
    </citation>
    <scope>NUCLEOTIDE SEQUENCE [LARGE SCALE GENOMIC DNA]</scope>
    <source>
        <strain evidence="5 6">NBRC 108923</strain>
    </source>
</reference>